<evidence type="ECO:0000313" key="30">
    <source>
        <dbReference type="EMBL" id="ACD95849.1"/>
    </source>
</evidence>
<dbReference type="Pfam" id="PF02607">
    <property type="entry name" value="B12-binding_2"/>
    <property type="match status" value="1"/>
</dbReference>
<feature type="domain" description="Pterin-binding" evidence="26">
    <location>
        <begin position="339"/>
        <end position="597"/>
    </location>
</feature>
<feature type="binding site" evidence="23">
    <location>
        <begin position="1148"/>
        <end position="1149"/>
    </location>
    <ligand>
        <name>S-adenosyl-L-methionine</name>
        <dbReference type="ChEBI" id="CHEBI:59789"/>
    </ligand>
</feature>
<dbReference type="Gene3D" id="3.10.196.10">
    <property type="entry name" value="Vitamin B12-dependent methionine synthase, activation domain"/>
    <property type="match status" value="1"/>
</dbReference>
<keyword evidence="13 21" id="KW-0479">Metal-binding</keyword>
<dbReference type="Gene3D" id="3.20.20.20">
    <property type="entry name" value="Dihydropteroate synthase-like"/>
    <property type="match status" value="1"/>
</dbReference>
<dbReference type="GO" id="GO:0032259">
    <property type="term" value="P:methylation"/>
    <property type="evidence" value="ECO:0007669"/>
    <property type="project" value="UniProtKB-KW"/>
</dbReference>
<evidence type="ECO:0000256" key="24">
    <source>
        <dbReference type="PROSITE-ProRule" id="PRU00333"/>
    </source>
</evidence>
<proteinExistence type="inferred from homology"/>
<evidence type="ECO:0000256" key="17">
    <source>
        <dbReference type="ARBA" id="ARBA00023285"/>
    </source>
</evidence>
<evidence type="ECO:0000259" key="29">
    <source>
        <dbReference type="PROSITE" id="PS51337"/>
    </source>
</evidence>
<dbReference type="GO" id="GO:0046653">
    <property type="term" value="P:tetrahydrofolate metabolic process"/>
    <property type="evidence" value="ECO:0007669"/>
    <property type="project" value="TreeGrafter"/>
</dbReference>
<dbReference type="STRING" id="398767.Glov_2133"/>
<dbReference type="SUPFAM" id="SSF82282">
    <property type="entry name" value="Homocysteine S-methyltransferase"/>
    <property type="match status" value="1"/>
</dbReference>
<feature type="domain" description="B12-binding N-terminal" evidence="29">
    <location>
        <begin position="623"/>
        <end position="717"/>
    </location>
</feature>
<dbReference type="Gene3D" id="3.20.20.330">
    <property type="entry name" value="Homocysteine-binding-like domain"/>
    <property type="match status" value="1"/>
</dbReference>
<dbReference type="Pfam" id="PF00809">
    <property type="entry name" value="Pterin_bind"/>
    <property type="match status" value="1"/>
</dbReference>
<keyword evidence="16 21" id="KW-0486">Methionine biosynthesis</keyword>
<dbReference type="UniPathway" id="UPA00051">
    <property type="reaction ID" value="UER00081"/>
</dbReference>
<evidence type="ECO:0000256" key="16">
    <source>
        <dbReference type="ARBA" id="ARBA00023167"/>
    </source>
</evidence>
<feature type="binding site" evidence="23">
    <location>
        <position position="775"/>
    </location>
    <ligand>
        <name>methylcob(III)alamin</name>
        <dbReference type="ChEBI" id="CHEBI:28115"/>
    </ligand>
</feature>
<dbReference type="SUPFAM" id="SSF47644">
    <property type="entry name" value="Methionine synthase domain"/>
    <property type="match status" value="1"/>
</dbReference>
<dbReference type="Pfam" id="PF02574">
    <property type="entry name" value="S-methyl_trans"/>
    <property type="match status" value="1"/>
</dbReference>
<evidence type="ECO:0000259" key="28">
    <source>
        <dbReference type="PROSITE" id="PS51332"/>
    </source>
</evidence>
<dbReference type="InterPro" id="IPR036594">
    <property type="entry name" value="Meth_synthase_dom"/>
</dbReference>
<evidence type="ECO:0000256" key="11">
    <source>
        <dbReference type="ARBA" id="ARBA00022679"/>
    </source>
</evidence>
<dbReference type="SUPFAM" id="SSF52242">
    <property type="entry name" value="Cobalamin (vitamin B12)-binding domain"/>
    <property type="match status" value="1"/>
</dbReference>
<evidence type="ECO:0000256" key="21">
    <source>
        <dbReference type="PIRNR" id="PIRNR000381"/>
    </source>
</evidence>
<dbReference type="GO" id="GO:0031419">
    <property type="term" value="F:cobalamin binding"/>
    <property type="evidence" value="ECO:0007669"/>
    <property type="project" value="UniProtKB-UniRule"/>
</dbReference>
<gene>
    <name evidence="30" type="ordered locus">Glov_2133</name>
</gene>
<dbReference type="FunFam" id="3.20.20.20:FF:000017">
    <property type="entry name" value="Methionine synthase"/>
    <property type="match status" value="1"/>
</dbReference>
<dbReference type="InterPro" id="IPR004223">
    <property type="entry name" value="VitB12-dep_Met_synth_activ_dom"/>
</dbReference>
<dbReference type="Pfam" id="PF02310">
    <property type="entry name" value="B12-binding"/>
    <property type="match status" value="1"/>
</dbReference>
<evidence type="ECO:0000256" key="2">
    <source>
        <dbReference type="ARBA" id="ARBA00001947"/>
    </source>
</evidence>
<evidence type="ECO:0000256" key="9">
    <source>
        <dbReference type="ARBA" id="ARBA00022605"/>
    </source>
</evidence>
<feature type="binding site" evidence="23">
    <location>
        <position position="831"/>
    </location>
    <ligand>
        <name>methylcob(III)alamin</name>
        <dbReference type="ChEBI" id="CHEBI:28115"/>
    </ligand>
</feature>
<feature type="binding site" evidence="23">
    <location>
        <position position="1094"/>
    </location>
    <ligand>
        <name>S-adenosyl-L-methionine</name>
        <dbReference type="ChEBI" id="CHEBI:59789"/>
    </ligand>
</feature>
<dbReference type="InterPro" id="IPR033706">
    <property type="entry name" value="Met_synthase_B12-bd"/>
</dbReference>
<dbReference type="eggNOG" id="COG0646">
    <property type="taxonomic scope" value="Bacteria"/>
</dbReference>
<feature type="binding site" evidence="22 24">
    <location>
        <position position="294"/>
    </location>
    <ligand>
        <name>Zn(2+)</name>
        <dbReference type="ChEBI" id="CHEBI:29105"/>
    </ligand>
</feature>
<dbReference type="EMBL" id="CP001089">
    <property type="protein sequence ID" value="ACD95849.1"/>
    <property type="molecule type" value="Genomic_DNA"/>
</dbReference>
<dbReference type="eggNOG" id="COG1410">
    <property type="taxonomic scope" value="Bacteria"/>
</dbReference>
<feature type="domain" description="AdoMet activation" evidence="27">
    <location>
        <begin position="867"/>
        <end position="1169"/>
    </location>
</feature>
<dbReference type="InterPro" id="IPR036589">
    <property type="entry name" value="HCY_dom_sf"/>
</dbReference>
<dbReference type="PANTHER" id="PTHR45833:SF1">
    <property type="entry name" value="METHIONINE SYNTHASE"/>
    <property type="match status" value="1"/>
</dbReference>
<dbReference type="FunFam" id="3.20.20.330:FF:000001">
    <property type="entry name" value="Methionine synthase"/>
    <property type="match status" value="1"/>
</dbReference>
<evidence type="ECO:0000259" key="26">
    <source>
        <dbReference type="PROSITE" id="PS50972"/>
    </source>
</evidence>
<evidence type="ECO:0000256" key="1">
    <source>
        <dbReference type="ARBA" id="ARBA00001700"/>
    </source>
</evidence>
<keyword evidence="15 21" id="KW-0862">Zinc</keyword>
<protein>
    <recommendedName>
        <fullName evidence="7 20">Methionine synthase</fullName>
        <ecNumber evidence="6 20">2.1.1.13</ecNumber>
    </recommendedName>
    <alternativeName>
        <fullName evidence="19 21">5-methyltetrahydrofolate--homocysteine methyltransferase</fullName>
    </alternativeName>
</protein>
<evidence type="ECO:0000256" key="7">
    <source>
        <dbReference type="ARBA" id="ARBA00013998"/>
    </source>
</evidence>
<keyword evidence="17 21" id="KW-0170">Cobalt</keyword>
<dbReference type="EC" id="2.1.1.13" evidence="6 20"/>
<keyword evidence="8 21" id="KW-0489">Methyltransferase</keyword>
<evidence type="ECO:0000256" key="8">
    <source>
        <dbReference type="ARBA" id="ARBA00022603"/>
    </source>
</evidence>
<dbReference type="OrthoDB" id="9803687at2"/>
<dbReference type="GO" id="GO:0008270">
    <property type="term" value="F:zinc ion binding"/>
    <property type="evidence" value="ECO:0007669"/>
    <property type="project" value="UniProtKB-UniRule"/>
</dbReference>
<evidence type="ECO:0000313" key="31">
    <source>
        <dbReference type="Proteomes" id="UP000002420"/>
    </source>
</evidence>
<feature type="binding site" description="axial binding residue" evidence="22">
    <location>
        <position position="730"/>
    </location>
    <ligand>
        <name>methylcob(III)alamin</name>
        <dbReference type="ChEBI" id="CHEBI:28115"/>
    </ligand>
    <ligandPart>
        <name>Co</name>
        <dbReference type="ChEBI" id="CHEBI:27638"/>
    </ligandPart>
</feature>
<name>B3E428_TRIL1</name>
<dbReference type="PIRSF" id="PIRSF000381">
    <property type="entry name" value="MetH"/>
    <property type="match status" value="1"/>
</dbReference>
<accession>B3E428</accession>
<dbReference type="KEGG" id="glo:Glov_2133"/>
<dbReference type="NCBIfam" id="TIGR02082">
    <property type="entry name" value="metH"/>
    <property type="match status" value="1"/>
</dbReference>
<evidence type="ECO:0000256" key="12">
    <source>
        <dbReference type="ARBA" id="ARBA00022691"/>
    </source>
</evidence>
<dbReference type="Pfam" id="PF02965">
    <property type="entry name" value="Met_synt_B12"/>
    <property type="match status" value="1"/>
</dbReference>
<dbReference type="Proteomes" id="UP000002420">
    <property type="component" value="Chromosome"/>
</dbReference>
<comment type="function">
    <text evidence="18 21">Catalyzes the transfer of a methyl group from methyl-cobalamin to homocysteine, yielding enzyme-bound cob(I)alamin and methionine. Subsequently, remethylates the cofactor using methyltetrahydrofolate.</text>
</comment>
<evidence type="ECO:0000256" key="14">
    <source>
        <dbReference type="ARBA" id="ARBA00022737"/>
    </source>
</evidence>
<dbReference type="PROSITE" id="PS50970">
    <property type="entry name" value="HCY"/>
    <property type="match status" value="1"/>
</dbReference>
<dbReference type="Gene3D" id="3.40.50.280">
    <property type="entry name" value="Cobalamin-binding domain"/>
    <property type="match status" value="1"/>
</dbReference>
<evidence type="ECO:0000259" key="25">
    <source>
        <dbReference type="PROSITE" id="PS50970"/>
    </source>
</evidence>
<dbReference type="SUPFAM" id="SSF56507">
    <property type="entry name" value="Methionine synthase activation domain-like"/>
    <property type="match status" value="1"/>
</dbReference>
<evidence type="ECO:0000256" key="5">
    <source>
        <dbReference type="ARBA" id="ARBA00010398"/>
    </source>
</evidence>
<evidence type="ECO:0000256" key="6">
    <source>
        <dbReference type="ARBA" id="ARBA00012032"/>
    </source>
</evidence>
<keyword evidence="9 21" id="KW-0028">Amino-acid biosynthesis</keyword>
<evidence type="ECO:0000256" key="13">
    <source>
        <dbReference type="ARBA" id="ARBA00022723"/>
    </source>
</evidence>
<reference evidence="30 31" key="1">
    <citation type="submission" date="2008-05" db="EMBL/GenBank/DDBJ databases">
        <title>Complete sequence of chromosome of Geobacter lovleyi SZ.</title>
        <authorList>
            <consortium name="US DOE Joint Genome Institute"/>
            <person name="Lucas S."/>
            <person name="Copeland A."/>
            <person name="Lapidus A."/>
            <person name="Glavina del Rio T."/>
            <person name="Dalin E."/>
            <person name="Tice H."/>
            <person name="Bruce D."/>
            <person name="Goodwin L."/>
            <person name="Pitluck S."/>
            <person name="Chertkov O."/>
            <person name="Meincke L."/>
            <person name="Brettin T."/>
            <person name="Detter J.C."/>
            <person name="Han C."/>
            <person name="Tapia R."/>
            <person name="Kuske C.R."/>
            <person name="Schmutz J."/>
            <person name="Larimer F."/>
            <person name="Land M."/>
            <person name="Hauser L."/>
            <person name="Kyrpides N."/>
            <person name="Mikhailova N."/>
            <person name="Sung Y."/>
            <person name="Fletcher K.E."/>
            <person name="Ritalahti K.M."/>
            <person name="Loeffler F.E."/>
            <person name="Richardson P."/>
        </authorList>
    </citation>
    <scope>NUCLEOTIDE SEQUENCE [LARGE SCALE GENOMIC DNA]</scope>
    <source>
        <strain evidence="31">ATCC BAA-1151 / DSM 17278 / SZ</strain>
    </source>
</reference>
<feature type="binding site" evidence="23">
    <location>
        <begin position="727"/>
        <end position="731"/>
    </location>
    <ligand>
        <name>methylcob(III)alamin</name>
        <dbReference type="ChEBI" id="CHEBI:28115"/>
    </ligand>
</feature>
<comment type="domain">
    <text evidence="21">Modular enzyme with four functionally distinct domains. The isolated Hcy-binding domain catalyzes methyl transfer from free methylcobalamin to homocysteine. The Hcy-binding domain in association with the pterin-binding domain catalyzes the methylation of cob(I)alamin by methyltetrahydrofolate and the methylation of homocysteine. The B12-binding domain binds the cofactor. The AdoMet activation domain binds S-adenosyl-L-methionine. Under aerobic conditions cob(I)alamin can be converted to inactive cob(II)alamin. Reductive methylation by S-adenosyl-L-methionine and flavodoxin regenerates methylcobalamin.</text>
</comment>
<dbReference type="PROSITE" id="PS51337">
    <property type="entry name" value="B12_BINDING_NTER"/>
    <property type="match status" value="1"/>
</dbReference>
<dbReference type="SMART" id="SM01018">
    <property type="entry name" value="B12-binding_2"/>
    <property type="match status" value="1"/>
</dbReference>
<dbReference type="PROSITE" id="PS50974">
    <property type="entry name" value="ADOMET_ACTIVATION"/>
    <property type="match status" value="1"/>
</dbReference>
<evidence type="ECO:0000256" key="10">
    <source>
        <dbReference type="ARBA" id="ARBA00022628"/>
    </source>
</evidence>
<dbReference type="InterPro" id="IPR011822">
    <property type="entry name" value="MetH"/>
</dbReference>
<dbReference type="PANTHER" id="PTHR45833">
    <property type="entry name" value="METHIONINE SYNTHASE"/>
    <property type="match status" value="1"/>
</dbReference>
<dbReference type="SUPFAM" id="SSF51717">
    <property type="entry name" value="Dihydropteroate synthetase-like"/>
    <property type="match status" value="1"/>
</dbReference>
<dbReference type="InterPro" id="IPR000489">
    <property type="entry name" value="Pterin-binding_dom"/>
</dbReference>
<dbReference type="InterPro" id="IPR011005">
    <property type="entry name" value="Dihydropteroate_synth-like_sf"/>
</dbReference>
<evidence type="ECO:0000256" key="18">
    <source>
        <dbReference type="ARBA" id="ARBA00025552"/>
    </source>
</evidence>
<dbReference type="InterPro" id="IPR006158">
    <property type="entry name" value="Cobalamin-bd"/>
</dbReference>
<comment type="similarity">
    <text evidence="5">Belongs to the vitamin-B12 dependent methionine synthase family.</text>
</comment>
<evidence type="ECO:0000256" key="23">
    <source>
        <dbReference type="PIRSR" id="PIRSR000381-2"/>
    </source>
</evidence>
<evidence type="ECO:0000259" key="27">
    <source>
        <dbReference type="PROSITE" id="PS50974"/>
    </source>
</evidence>
<dbReference type="InterPro" id="IPR036724">
    <property type="entry name" value="Cobalamin-bd_sf"/>
</dbReference>
<dbReference type="GO" id="GO:0050667">
    <property type="term" value="P:homocysteine metabolic process"/>
    <property type="evidence" value="ECO:0007669"/>
    <property type="project" value="TreeGrafter"/>
</dbReference>
<keyword evidence="10 21" id="KW-0846">Cobalamin</keyword>
<dbReference type="PROSITE" id="PS50972">
    <property type="entry name" value="PTERIN_BINDING"/>
    <property type="match status" value="1"/>
</dbReference>
<dbReference type="AlphaFoldDB" id="B3E428"/>
<evidence type="ECO:0000256" key="22">
    <source>
        <dbReference type="PIRSR" id="PIRSR000381-1"/>
    </source>
</evidence>
<comment type="pathway">
    <text evidence="4 21">Amino-acid biosynthesis; L-methionine biosynthesis via de novo pathway; L-methionine from L-homocysteine (MetH route): step 1/1.</text>
</comment>
<dbReference type="RefSeq" id="WP_012470188.1">
    <property type="nucleotide sequence ID" value="NC_010814.1"/>
</dbReference>
<comment type="catalytic activity">
    <reaction evidence="1 21">
        <text>(6S)-5-methyl-5,6,7,8-tetrahydrofolate + L-homocysteine = (6S)-5,6,7,8-tetrahydrofolate + L-methionine</text>
        <dbReference type="Rhea" id="RHEA:11172"/>
        <dbReference type="ChEBI" id="CHEBI:18608"/>
        <dbReference type="ChEBI" id="CHEBI:57453"/>
        <dbReference type="ChEBI" id="CHEBI:57844"/>
        <dbReference type="ChEBI" id="CHEBI:58199"/>
        <dbReference type="EC" id="2.1.1.13"/>
    </reaction>
</comment>
<dbReference type="InterPro" id="IPR003726">
    <property type="entry name" value="HCY_dom"/>
</dbReference>
<keyword evidence="31" id="KW-1185">Reference proteome</keyword>
<organism evidence="30 31">
    <name type="scientific">Trichlorobacter lovleyi (strain ATCC BAA-1151 / DSM 17278 / SZ)</name>
    <name type="common">Geobacter lovleyi</name>
    <dbReference type="NCBI Taxonomy" id="398767"/>
    <lineage>
        <taxon>Bacteria</taxon>
        <taxon>Pseudomonadati</taxon>
        <taxon>Thermodesulfobacteriota</taxon>
        <taxon>Desulfuromonadia</taxon>
        <taxon>Geobacterales</taxon>
        <taxon>Geobacteraceae</taxon>
        <taxon>Trichlorobacter</taxon>
    </lineage>
</organism>
<dbReference type="InterPro" id="IPR003759">
    <property type="entry name" value="Cbl-bd_cap"/>
</dbReference>
<keyword evidence="12 21" id="KW-0949">S-adenosyl-L-methionine</keyword>
<dbReference type="GO" id="GO:0008705">
    <property type="term" value="F:methionine synthase activity"/>
    <property type="evidence" value="ECO:0007669"/>
    <property type="project" value="UniProtKB-UniRule"/>
</dbReference>
<evidence type="ECO:0000256" key="19">
    <source>
        <dbReference type="ARBA" id="ARBA00031040"/>
    </source>
</evidence>
<feature type="binding site" evidence="22 24">
    <location>
        <position position="295"/>
    </location>
    <ligand>
        <name>Zn(2+)</name>
        <dbReference type="ChEBI" id="CHEBI:29105"/>
    </ligand>
</feature>
<dbReference type="PROSITE" id="PS51332">
    <property type="entry name" value="B12_BINDING"/>
    <property type="match status" value="1"/>
</dbReference>
<keyword evidence="14" id="KW-0677">Repeat</keyword>
<dbReference type="GO" id="GO:0005829">
    <property type="term" value="C:cytosol"/>
    <property type="evidence" value="ECO:0007669"/>
    <property type="project" value="TreeGrafter"/>
</dbReference>
<dbReference type="InterPro" id="IPR050554">
    <property type="entry name" value="Met_Synthase/Corrinoid"/>
</dbReference>
<dbReference type="InterPro" id="IPR037010">
    <property type="entry name" value="VitB12-dep_Met_synth_activ_sf"/>
</dbReference>
<feature type="binding site" evidence="22 24">
    <location>
        <position position="231"/>
    </location>
    <ligand>
        <name>Zn(2+)</name>
        <dbReference type="ChEBI" id="CHEBI:29105"/>
    </ligand>
</feature>
<evidence type="ECO:0000256" key="3">
    <source>
        <dbReference type="ARBA" id="ARBA00001956"/>
    </source>
</evidence>
<evidence type="ECO:0000256" key="20">
    <source>
        <dbReference type="NCBIfam" id="TIGR02082"/>
    </source>
</evidence>
<evidence type="ECO:0000256" key="15">
    <source>
        <dbReference type="ARBA" id="ARBA00022833"/>
    </source>
</evidence>
<dbReference type="HOGENOM" id="CLU_004914_4_0_7"/>
<feature type="domain" description="B12-binding" evidence="28">
    <location>
        <begin position="717"/>
        <end position="852"/>
    </location>
</feature>
<dbReference type="Gene3D" id="1.10.1240.10">
    <property type="entry name" value="Methionine synthase domain"/>
    <property type="match status" value="1"/>
</dbReference>
<feature type="domain" description="Hcy-binding" evidence="25">
    <location>
        <begin position="3"/>
        <end position="309"/>
    </location>
</feature>
<sequence length="1169" mass="126042">MTNNPVLQALSQCILILDGAMGTQLQARNLTAADFGGEAYEGCNEMLVLTRPDVIEDVHKAYLEAGADIVETCSFGSTDIVLAEYGLADKVFELNKAAALVARKACDAYSTPDKPRFVAGSMGPTTRTISVTGGVTFEQLVTAFRDQTIGLLAGGVDLLLLETAQDTLNLKAGAEGIRLAFEQTGQRVPLMVSGTIEPTGTMLAGQNVEALYASLTHLEENLGLISIGLNCATGPEFMTDHLRALSELATCHISVYPNAGLPDENGNYAESPDSLAQKLSRFVDEGWLNIIGGCCGTSPAHIAAIANMAAGRQPRKPVTIRRRLVSGIEPLFIEEDNRPILVGERTNVIGSRKFKNMIVAGQFEEAAEIARAQVKTGAQVIDICVANPDRDELADMEQMLVYLPKKVRAPIMIDSTDAKVTELALQRLQGKCVINSINLEDGEERFAKVAPLLRHYGGAVVVGCIDEDPANGMAVTRQRKLEVAQRSYDLLVNKYGLRPEDLIFDPLVFPVGSGDDNYIGSAVETIEGVRLITETFPQCSTILGISNVSFGLPAAGREVLNAVFLYHCVKAGLGYAIVNTEKLERYASIPEAERRLAEDLIFWRGADPVAAFAAAFRDKKPVSHAPAAELPLDERLPLYIIEGSKDGLTADLDAALTRGDKPLEIINGPLMAGMAEVGRLFNDNQLIVAEVLQSAEAMKAAVSHLEPHLSKDETSSKGKMLLATVKGDVHDIGKNLVEIILSNNGFEVINLGIKVGPEELIAAAKKENPDFIGLSGLLVKSALQMIVTAADLKAAGIDAPLLVGGAALSRAFADTRITPEYNGPVLYAKDAMAGLELANQLVDPALRQQLMLDLARQQEASAKIAAAKAAGQSTVATGSTHSAISSNAPILVAPDLEQHILRDIPVGQIIPYLNRQMLYTKHLGLTGSVDKLLAGQDEKATKLHLTVEAMLERVLQEGLIKPQAIYRFYQANGDGNDLILFNQDGSEATRFTLPRQKSGEQLCVADFVRPLSGTEKDTMALFAVTCGQGVRELSEQWKAEGDYLNSHLLQALALEMAEATAEYLHKRIRTSWGIVDDQTLTMKQLFNAEYQGIRVSFGYPACPNLDDQKKLFSLLKPEQIGINLTEGDMMDPEASVSALVFHHPEGKYFDLISANLPLGEVLLPAASLF</sequence>
<dbReference type="CDD" id="cd02069">
    <property type="entry name" value="methionine_synthase_B12_BD"/>
    <property type="match status" value="1"/>
</dbReference>
<comment type="cofactor">
    <cofactor evidence="2 21 24">
        <name>Zn(2+)</name>
        <dbReference type="ChEBI" id="CHEBI:29105"/>
    </cofactor>
</comment>
<keyword evidence="11 21" id="KW-0808">Transferase</keyword>
<comment type="cofactor">
    <cofactor evidence="3 21 22">
        <name>methylcob(III)alamin</name>
        <dbReference type="ChEBI" id="CHEBI:28115"/>
    </cofactor>
</comment>
<evidence type="ECO:0000256" key="4">
    <source>
        <dbReference type="ARBA" id="ARBA00005178"/>
    </source>
</evidence>